<evidence type="ECO:0000313" key="2">
    <source>
        <dbReference type="Proteomes" id="UP001500393"/>
    </source>
</evidence>
<organism evidence="1 2">
    <name type="scientific">Kribbella sancticallisti</name>
    <dbReference type="NCBI Taxonomy" id="460087"/>
    <lineage>
        <taxon>Bacteria</taxon>
        <taxon>Bacillati</taxon>
        <taxon>Actinomycetota</taxon>
        <taxon>Actinomycetes</taxon>
        <taxon>Propionibacteriales</taxon>
        <taxon>Kribbellaceae</taxon>
        <taxon>Kribbella</taxon>
    </lineage>
</organism>
<name>A0ABP4NZW5_9ACTN</name>
<protein>
    <recommendedName>
        <fullName evidence="3">OmpA family protein</fullName>
    </recommendedName>
</protein>
<gene>
    <name evidence="1" type="ORF">GCM10009789_21430</name>
</gene>
<evidence type="ECO:0000313" key="1">
    <source>
        <dbReference type="EMBL" id="GAA1567714.1"/>
    </source>
</evidence>
<accession>A0ABP4NZW5</accession>
<dbReference type="InterPro" id="IPR036737">
    <property type="entry name" value="OmpA-like_sf"/>
</dbReference>
<evidence type="ECO:0008006" key="3">
    <source>
        <dbReference type="Google" id="ProtNLM"/>
    </source>
</evidence>
<comment type="caution">
    <text evidence="1">The sequence shown here is derived from an EMBL/GenBank/DDBJ whole genome shotgun (WGS) entry which is preliminary data.</text>
</comment>
<dbReference type="Proteomes" id="UP001500393">
    <property type="component" value="Unassembled WGS sequence"/>
</dbReference>
<reference evidence="2" key="1">
    <citation type="journal article" date="2019" name="Int. J. Syst. Evol. Microbiol.">
        <title>The Global Catalogue of Microorganisms (GCM) 10K type strain sequencing project: providing services to taxonomists for standard genome sequencing and annotation.</title>
        <authorList>
            <consortium name="The Broad Institute Genomics Platform"/>
            <consortium name="The Broad Institute Genome Sequencing Center for Infectious Disease"/>
            <person name="Wu L."/>
            <person name="Ma J."/>
        </authorList>
    </citation>
    <scope>NUCLEOTIDE SEQUENCE [LARGE SCALE GENOMIC DNA]</scope>
    <source>
        <strain evidence="2">JCM 14969</strain>
    </source>
</reference>
<sequence>MNIREPGQHGPLTRLVAATATLSAFLFLPGCGEDLPERNVAVIVGPHVGAPGLLDGSGKAIPALTSALDDVLRGPGALTVIANDGRPRAVRTIDLKYDNRSPQLLKDSYNLNKRHLEDALQASGPVAAQADPAAALKLAGDTVRGKENPEVLAFDNGLSTTGTVLMQLGVIDVGTDVVDLARQSKGILLGSFKDIPVRWHGLCSMEQPQPACSAGVQEQLKKYYEQLVQDAGGTVAFDDAPLAGGVSPTGSRPPVDIVNWRVHRLVANGPSPSPAPSPPVLVKVLTEDSVRFLPNSDEYAERDRAEKAIAALAARLQAAGYPTIHVMGCTAKDPGSTETQMAGRARSRAGTIVRDLQAHKVRAKFVPDGLGWRCPGYREGDHEANRRVIVSSEPVR</sequence>
<dbReference type="Gene3D" id="3.30.1330.60">
    <property type="entry name" value="OmpA-like domain"/>
    <property type="match status" value="1"/>
</dbReference>
<dbReference type="RefSeq" id="WP_344212468.1">
    <property type="nucleotide sequence ID" value="NZ_BAAAOS010000018.1"/>
</dbReference>
<dbReference type="EMBL" id="BAAAOS010000018">
    <property type="protein sequence ID" value="GAA1567714.1"/>
    <property type="molecule type" value="Genomic_DNA"/>
</dbReference>
<keyword evidence="2" id="KW-1185">Reference proteome</keyword>
<proteinExistence type="predicted"/>